<dbReference type="Pfam" id="PF02674">
    <property type="entry name" value="Colicin_V"/>
    <property type="match status" value="1"/>
</dbReference>
<evidence type="ECO:0000313" key="7">
    <source>
        <dbReference type="Proteomes" id="UP000177165"/>
    </source>
</evidence>
<protein>
    <recommendedName>
        <fullName evidence="8">Colicin V production protein</fullName>
    </recommendedName>
</protein>
<dbReference type="EMBL" id="MHKB01000013">
    <property type="protein sequence ID" value="OGY78591.1"/>
    <property type="molecule type" value="Genomic_DNA"/>
</dbReference>
<gene>
    <name evidence="6" type="ORF">A3B74_04385</name>
</gene>
<keyword evidence="2 5" id="KW-0812">Transmembrane</keyword>
<dbReference type="Proteomes" id="UP000177165">
    <property type="component" value="Unassembled WGS sequence"/>
</dbReference>
<dbReference type="PANTHER" id="PTHR37306:SF1">
    <property type="entry name" value="COLICIN V PRODUCTION PROTEIN"/>
    <property type="match status" value="1"/>
</dbReference>
<comment type="subcellular location">
    <subcellularLocation>
        <location evidence="1">Membrane</location>
        <topology evidence="1">Multi-pass membrane protein</topology>
    </subcellularLocation>
</comment>
<feature type="transmembrane region" description="Helical" evidence="5">
    <location>
        <begin position="60"/>
        <end position="80"/>
    </location>
</feature>
<feature type="transmembrane region" description="Helical" evidence="5">
    <location>
        <begin position="139"/>
        <end position="158"/>
    </location>
</feature>
<feature type="transmembrane region" description="Helical" evidence="5">
    <location>
        <begin position="6"/>
        <end position="24"/>
    </location>
</feature>
<proteinExistence type="predicted"/>
<organism evidence="6 7">
    <name type="scientific">Candidatus Kerfeldbacteria bacterium RIFCSPHIGHO2_02_FULL_42_14</name>
    <dbReference type="NCBI Taxonomy" id="1798540"/>
    <lineage>
        <taxon>Bacteria</taxon>
        <taxon>Candidatus Kerfeldiibacteriota</taxon>
    </lineage>
</organism>
<sequence length="165" mass="18086">MLPLDWLLIIFLILGFLSGLWVGFIHKVGSLLGTILGIIIGSRYYDSIDMLFGGGPGGKIIAFMALLSLTSFIVGIIFRIINRLFHLIAIIPGLKSFNRLLGGLMALLQRVIVLSIAFYYLQGLMDIEAVAKFLEGSKIVPIFVALGEVIAPLLPELWQEAQSVI</sequence>
<dbReference type="PANTHER" id="PTHR37306">
    <property type="entry name" value="COLICIN V PRODUCTION PROTEIN"/>
    <property type="match status" value="1"/>
</dbReference>
<evidence type="ECO:0000256" key="4">
    <source>
        <dbReference type="ARBA" id="ARBA00023136"/>
    </source>
</evidence>
<evidence type="ECO:0000256" key="3">
    <source>
        <dbReference type="ARBA" id="ARBA00022989"/>
    </source>
</evidence>
<name>A0A1G2ANW6_9BACT</name>
<accession>A0A1G2ANW6</accession>
<keyword evidence="4 5" id="KW-0472">Membrane</keyword>
<evidence type="ECO:0000256" key="2">
    <source>
        <dbReference type="ARBA" id="ARBA00022692"/>
    </source>
</evidence>
<evidence type="ECO:0008006" key="8">
    <source>
        <dbReference type="Google" id="ProtNLM"/>
    </source>
</evidence>
<dbReference type="InterPro" id="IPR003825">
    <property type="entry name" value="Colicin-V_CvpA"/>
</dbReference>
<feature type="transmembrane region" description="Helical" evidence="5">
    <location>
        <begin position="100"/>
        <end position="119"/>
    </location>
</feature>
<dbReference type="GO" id="GO:0016020">
    <property type="term" value="C:membrane"/>
    <property type="evidence" value="ECO:0007669"/>
    <property type="project" value="UniProtKB-SubCell"/>
</dbReference>
<evidence type="ECO:0000256" key="1">
    <source>
        <dbReference type="ARBA" id="ARBA00004141"/>
    </source>
</evidence>
<evidence type="ECO:0000256" key="5">
    <source>
        <dbReference type="SAM" id="Phobius"/>
    </source>
</evidence>
<dbReference type="AlphaFoldDB" id="A0A1G2ANW6"/>
<keyword evidence="3 5" id="KW-1133">Transmembrane helix</keyword>
<reference evidence="6 7" key="1">
    <citation type="journal article" date="2016" name="Nat. Commun.">
        <title>Thousands of microbial genomes shed light on interconnected biogeochemical processes in an aquifer system.</title>
        <authorList>
            <person name="Anantharaman K."/>
            <person name="Brown C.T."/>
            <person name="Hug L.A."/>
            <person name="Sharon I."/>
            <person name="Castelle C.J."/>
            <person name="Probst A.J."/>
            <person name="Thomas B.C."/>
            <person name="Singh A."/>
            <person name="Wilkins M.J."/>
            <person name="Karaoz U."/>
            <person name="Brodie E.L."/>
            <person name="Williams K.H."/>
            <person name="Hubbard S.S."/>
            <person name="Banfield J.F."/>
        </authorList>
    </citation>
    <scope>NUCLEOTIDE SEQUENCE [LARGE SCALE GENOMIC DNA]</scope>
</reference>
<comment type="caution">
    <text evidence="6">The sequence shown here is derived from an EMBL/GenBank/DDBJ whole genome shotgun (WGS) entry which is preliminary data.</text>
</comment>
<feature type="transmembrane region" description="Helical" evidence="5">
    <location>
        <begin position="31"/>
        <end position="48"/>
    </location>
</feature>
<dbReference type="GO" id="GO:0009403">
    <property type="term" value="P:toxin biosynthetic process"/>
    <property type="evidence" value="ECO:0007669"/>
    <property type="project" value="InterPro"/>
</dbReference>
<evidence type="ECO:0000313" key="6">
    <source>
        <dbReference type="EMBL" id="OGY78591.1"/>
    </source>
</evidence>
<dbReference type="STRING" id="1798540.A3B74_04385"/>